<reference evidence="4 5" key="1">
    <citation type="submission" date="2015-02" db="EMBL/GenBank/DDBJ databases">
        <title>Draft genome sequence of Pseudomonas stutzeri NT0128 isolated from wheat (Triticum turgidum) rhizosphere.</title>
        <authorList>
            <person name="Tovi N."/>
            <person name="Frenk S."/>
            <person name="Hadar Y."/>
            <person name="Minz D."/>
        </authorList>
    </citation>
    <scope>NUCLEOTIDE SEQUENCE [LARGE SCALE GENOMIC DNA]</scope>
    <source>
        <strain evidence="4 5">NT0128</strain>
    </source>
</reference>
<proteinExistence type="predicted"/>
<keyword evidence="2" id="KW-0812">Transmembrane</keyword>
<evidence type="ECO:0000256" key="1">
    <source>
        <dbReference type="SAM" id="MobiDB-lite"/>
    </source>
</evidence>
<feature type="region of interest" description="Disordered" evidence="1">
    <location>
        <begin position="1"/>
        <end position="21"/>
    </location>
</feature>
<dbReference type="Proteomes" id="UP000032487">
    <property type="component" value="Unassembled WGS sequence"/>
</dbReference>
<dbReference type="InterPro" id="IPR009936">
    <property type="entry name" value="DUF1468"/>
</dbReference>
<accession>A0A0D9ANI1</accession>
<dbReference type="RefSeq" id="WP_045161767.1">
    <property type="nucleotide sequence ID" value="NZ_JYHV01000015.1"/>
</dbReference>
<sequence>MNTSSASTTSAETKDSTAGARKAEPVVKAPAGVLDVLVGIVLLGVFGLYGWHAMQLPGPMNPNGIGVGEFPVIIAVVSLVAVALMLGVGVVKCARRSAHPVVTTCRPLSVLLAVLVLLGIGTYLDRLGPLVGVALLAALTMLAAGERRPMQIIAVSLGLSLGLYAVFVLALGVSFS</sequence>
<feature type="transmembrane region" description="Helical" evidence="2">
    <location>
        <begin position="72"/>
        <end position="91"/>
    </location>
</feature>
<feature type="transmembrane region" description="Helical" evidence="2">
    <location>
        <begin position="31"/>
        <end position="52"/>
    </location>
</feature>
<dbReference type="OrthoDB" id="7033100at2"/>
<evidence type="ECO:0000313" key="5">
    <source>
        <dbReference type="Proteomes" id="UP000032487"/>
    </source>
</evidence>
<dbReference type="AlphaFoldDB" id="A0A0D9ANI1"/>
<feature type="compositionally biased region" description="Low complexity" evidence="1">
    <location>
        <begin position="1"/>
        <end position="11"/>
    </location>
</feature>
<keyword evidence="2" id="KW-1133">Transmembrane helix</keyword>
<comment type="caution">
    <text evidence="4">The sequence shown here is derived from an EMBL/GenBank/DDBJ whole genome shotgun (WGS) entry which is preliminary data.</text>
</comment>
<organism evidence="4 5">
    <name type="scientific">Stutzerimonas stutzeri</name>
    <name type="common">Pseudomonas stutzeri</name>
    <dbReference type="NCBI Taxonomy" id="316"/>
    <lineage>
        <taxon>Bacteria</taxon>
        <taxon>Pseudomonadati</taxon>
        <taxon>Pseudomonadota</taxon>
        <taxon>Gammaproteobacteria</taxon>
        <taxon>Pseudomonadales</taxon>
        <taxon>Pseudomonadaceae</taxon>
        <taxon>Stutzerimonas</taxon>
    </lineage>
</organism>
<feature type="domain" description="DUF1468" evidence="3">
    <location>
        <begin position="37"/>
        <end position="175"/>
    </location>
</feature>
<evidence type="ECO:0000313" key="4">
    <source>
        <dbReference type="EMBL" id="KJH82229.1"/>
    </source>
</evidence>
<protein>
    <recommendedName>
        <fullName evidence="3">DUF1468 domain-containing protein</fullName>
    </recommendedName>
</protein>
<keyword evidence="2" id="KW-0472">Membrane</keyword>
<dbReference type="PATRIC" id="fig|316.101.peg.772"/>
<feature type="transmembrane region" description="Helical" evidence="2">
    <location>
        <begin position="103"/>
        <end position="121"/>
    </location>
</feature>
<dbReference type="EMBL" id="JYHV01000015">
    <property type="protein sequence ID" value="KJH82229.1"/>
    <property type="molecule type" value="Genomic_DNA"/>
</dbReference>
<feature type="transmembrane region" description="Helical" evidence="2">
    <location>
        <begin position="127"/>
        <end position="145"/>
    </location>
</feature>
<name>A0A0D9ANI1_STUST</name>
<gene>
    <name evidence="4" type="ORF">UF78_08755</name>
</gene>
<evidence type="ECO:0000259" key="3">
    <source>
        <dbReference type="Pfam" id="PF07331"/>
    </source>
</evidence>
<dbReference type="Pfam" id="PF07331">
    <property type="entry name" value="TctB"/>
    <property type="match status" value="1"/>
</dbReference>
<feature type="transmembrane region" description="Helical" evidence="2">
    <location>
        <begin position="152"/>
        <end position="175"/>
    </location>
</feature>
<evidence type="ECO:0000256" key="2">
    <source>
        <dbReference type="SAM" id="Phobius"/>
    </source>
</evidence>